<name>C1N2Y1_MICPC</name>
<evidence type="ECO:0000256" key="1">
    <source>
        <dbReference type="SAM" id="MobiDB-lite"/>
    </source>
</evidence>
<dbReference type="KEGG" id="mpp:MICPUCDRAFT_71024"/>
<feature type="non-terminal residue" evidence="2">
    <location>
        <position position="1"/>
    </location>
</feature>
<dbReference type="AlphaFoldDB" id="C1N2Y1"/>
<dbReference type="RefSeq" id="XP_003062285.1">
    <property type="nucleotide sequence ID" value="XM_003062239.1"/>
</dbReference>
<feature type="compositionally biased region" description="Acidic residues" evidence="1">
    <location>
        <begin position="60"/>
        <end position="74"/>
    </location>
</feature>
<feature type="region of interest" description="Disordered" evidence="1">
    <location>
        <begin position="57"/>
        <end position="79"/>
    </location>
</feature>
<dbReference type="OrthoDB" id="10655315at2759"/>
<evidence type="ECO:0000313" key="2">
    <source>
        <dbReference type="EMBL" id="EEH53104.1"/>
    </source>
</evidence>
<gene>
    <name evidence="2" type="ORF">MICPUCDRAFT_71024</name>
</gene>
<dbReference type="Proteomes" id="UP000001876">
    <property type="component" value="Unassembled WGS sequence"/>
</dbReference>
<feature type="non-terminal residue" evidence="2">
    <location>
        <position position="144"/>
    </location>
</feature>
<proteinExistence type="predicted"/>
<dbReference type="EMBL" id="GG663746">
    <property type="protein sequence ID" value="EEH53104.1"/>
    <property type="molecule type" value="Genomic_DNA"/>
</dbReference>
<sequence>IDRVVLRTASITPDAAANALVETLGLRKLSAAEDPAAARDGRAVVTGAYGIALELRGGADGDDDDGGDGDDDGDVEKRIAASRFPPALTTLTLTSDNPARARNGAIRNGATAFKQPPHAGERCAGDAYLGCAVSVVGFPVVFAR</sequence>
<protein>
    <submittedName>
        <fullName evidence="2">Predicted protein</fullName>
    </submittedName>
</protein>
<keyword evidence="3" id="KW-1185">Reference proteome</keyword>
<dbReference type="GeneID" id="9687952"/>
<accession>C1N2Y1</accession>
<reference evidence="2 3" key="1">
    <citation type="journal article" date="2009" name="Science">
        <title>Green evolution and dynamic adaptations revealed by genomes of the marine picoeukaryotes Micromonas.</title>
        <authorList>
            <person name="Worden A.Z."/>
            <person name="Lee J.H."/>
            <person name="Mock T."/>
            <person name="Rouze P."/>
            <person name="Simmons M.P."/>
            <person name="Aerts A.L."/>
            <person name="Allen A.E."/>
            <person name="Cuvelier M.L."/>
            <person name="Derelle E."/>
            <person name="Everett M.V."/>
            <person name="Foulon E."/>
            <person name="Grimwood J."/>
            <person name="Gundlach H."/>
            <person name="Henrissat B."/>
            <person name="Napoli C."/>
            <person name="McDonald S.M."/>
            <person name="Parker M.S."/>
            <person name="Rombauts S."/>
            <person name="Salamov A."/>
            <person name="Von Dassow P."/>
            <person name="Badger J.H."/>
            <person name="Coutinho P.M."/>
            <person name="Demir E."/>
            <person name="Dubchak I."/>
            <person name="Gentemann C."/>
            <person name="Eikrem W."/>
            <person name="Gready J.E."/>
            <person name="John U."/>
            <person name="Lanier W."/>
            <person name="Lindquist E.A."/>
            <person name="Lucas S."/>
            <person name="Mayer K.F."/>
            <person name="Moreau H."/>
            <person name="Not F."/>
            <person name="Otillar R."/>
            <person name="Panaud O."/>
            <person name="Pangilinan J."/>
            <person name="Paulsen I."/>
            <person name="Piegu B."/>
            <person name="Poliakov A."/>
            <person name="Robbens S."/>
            <person name="Schmutz J."/>
            <person name="Toulza E."/>
            <person name="Wyss T."/>
            <person name="Zelensky A."/>
            <person name="Zhou K."/>
            <person name="Armbrust E.V."/>
            <person name="Bhattacharya D."/>
            <person name="Goodenough U.W."/>
            <person name="Van de Peer Y."/>
            <person name="Grigoriev I.V."/>
        </authorList>
    </citation>
    <scope>NUCLEOTIDE SEQUENCE [LARGE SCALE GENOMIC DNA]</scope>
    <source>
        <strain evidence="2 3">CCMP1545</strain>
    </source>
</reference>
<organism evidence="3">
    <name type="scientific">Micromonas pusilla (strain CCMP1545)</name>
    <name type="common">Picoplanktonic green alga</name>
    <dbReference type="NCBI Taxonomy" id="564608"/>
    <lineage>
        <taxon>Eukaryota</taxon>
        <taxon>Viridiplantae</taxon>
        <taxon>Chlorophyta</taxon>
        <taxon>Mamiellophyceae</taxon>
        <taxon>Mamiellales</taxon>
        <taxon>Mamiellaceae</taxon>
        <taxon>Micromonas</taxon>
    </lineage>
</organism>
<evidence type="ECO:0000313" key="3">
    <source>
        <dbReference type="Proteomes" id="UP000001876"/>
    </source>
</evidence>